<dbReference type="eggNOG" id="COG0820">
    <property type="taxonomic scope" value="Bacteria"/>
</dbReference>
<dbReference type="HOGENOM" id="CLU_029101_2_0_0"/>
<feature type="active site" description="Proton acceptor" evidence="12">
    <location>
        <position position="93"/>
    </location>
</feature>
<keyword evidence="8 12" id="KW-0819">tRNA processing</keyword>
<comment type="miscellaneous">
    <text evidence="12">Reaction proceeds by a ping-pong mechanism involving intermediate methylation of a conserved cysteine residue.</text>
</comment>
<evidence type="ECO:0000256" key="6">
    <source>
        <dbReference type="ARBA" id="ARBA00022679"/>
    </source>
</evidence>
<dbReference type="FunFam" id="3.20.20.70:FF:000014">
    <property type="entry name" value="Probable dual-specificity RNA methyltransferase RlmN"/>
    <property type="match status" value="1"/>
</dbReference>
<sequence length="345" mass="39043">MMTKDLLLDKDVTELQEFVKATGQPVYRAQQLLDWLYRKHATTFEDLTNLPKAWREQLQQMTALSPFRSYSVQVSVDQTRKYLFELHDGQYIESVCIPMKEHFTLCISTQVGCALRCAFCLTGQQGFTRNLTAGEIVGQILAVQRDHTEDLRISNIVLMGMGEPLLNYDNTVKAIRLMLAEEGLNFSNRKITLSTAGVVPGILKLGQEEFTINLAVSLSAPTEELRSQLMPINKTYPLAQLLHACRNYPLPERRRLTFEYIMLDRMNDDPLQAHTLAALLRGIRCKINLIPLNPNTATSFRPACEERILAFQNILIEHGYSVFIRASKGADISAACGQLRGQYLS</sequence>
<comment type="subcellular location">
    <subcellularLocation>
        <location evidence="1 12">Cytoplasm</location>
    </subcellularLocation>
</comment>
<dbReference type="InterPro" id="IPR058240">
    <property type="entry name" value="rSAM_sf"/>
</dbReference>
<dbReference type="InterPro" id="IPR048641">
    <property type="entry name" value="RlmN_N"/>
</dbReference>
<feature type="domain" description="Radical SAM core" evidence="13">
    <location>
        <begin position="99"/>
        <end position="331"/>
    </location>
</feature>
<dbReference type="InterPro" id="IPR027492">
    <property type="entry name" value="RNA_MTrfase_RlmN"/>
</dbReference>
<proteinExistence type="inferred from homology"/>
<dbReference type="NCBIfam" id="TIGR00048">
    <property type="entry name" value="rRNA_mod_RlmN"/>
    <property type="match status" value="1"/>
</dbReference>
<dbReference type="HAMAP" id="MF_01849">
    <property type="entry name" value="RNA_methyltr_RlmN"/>
    <property type="match status" value="1"/>
</dbReference>
<organism evidence="14 15">
    <name type="scientific">Vecturithrix granuli</name>
    <dbReference type="NCBI Taxonomy" id="1499967"/>
    <lineage>
        <taxon>Bacteria</taxon>
        <taxon>Candidatus Moduliflexota</taxon>
        <taxon>Candidatus Vecturitrichia</taxon>
        <taxon>Candidatus Vecturitrichales</taxon>
        <taxon>Candidatus Vecturitrichaceae</taxon>
        <taxon>Candidatus Vecturithrix</taxon>
    </lineage>
</organism>
<dbReference type="GO" id="GO:0002935">
    <property type="term" value="F:tRNA (adenine(37)-C2)-methyltransferase activity"/>
    <property type="evidence" value="ECO:0007669"/>
    <property type="project" value="UniProtKB-UniRule"/>
</dbReference>
<dbReference type="AlphaFoldDB" id="A0A081C9D2"/>
<evidence type="ECO:0000256" key="10">
    <source>
        <dbReference type="ARBA" id="ARBA00023004"/>
    </source>
</evidence>
<name>A0A081C9D2_VECG1</name>
<evidence type="ECO:0000256" key="7">
    <source>
        <dbReference type="ARBA" id="ARBA00022691"/>
    </source>
</evidence>
<dbReference type="InterPro" id="IPR013785">
    <property type="entry name" value="Aldolase_TIM"/>
</dbReference>
<keyword evidence="12" id="KW-1015">Disulfide bond</keyword>
<evidence type="ECO:0000256" key="3">
    <source>
        <dbReference type="ARBA" id="ARBA00022490"/>
    </source>
</evidence>
<dbReference type="PROSITE" id="PS51918">
    <property type="entry name" value="RADICAL_SAM"/>
    <property type="match status" value="1"/>
</dbReference>
<evidence type="ECO:0000256" key="1">
    <source>
        <dbReference type="ARBA" id="ARBA00004496"/>
    </source>
</evidence>
<dbReference type="EMBL" id="DF820477">
    <property type="protein sequence ID" value="GAK61187.1"/>
    <property type="molecule type" value="Genomic_DNA"/>
</dbReference>
<dbReference type="GO" id="GO:0070040">
    <property type="term" value="F:rRNA (adenine(2503)-C2-)-methyltransferase activity"/>
    <property type="evidence" value="ECO:0007669"/>
    <property type="project" value="UniProtKB-UniRule"/>
</dbReference>
<dbReference type="Gene3D" id="1.10.150.530">
    <property type="match status" value="1"/>
</dbReference>
<dbReference type="PIRSF" id="PIRSF006004">
    <property type="entry name" value="CHP00048"/>
    <property type="match status" value="1"/>
</dbReference>
<comment type="function">
    <text evidence="12">Specifically methylates position 2 of adenine 2503 in 23S rRNA and position 2 of adenine 37 in tRNAs.</text>
</comment>
<evidence type="ECO:0000259" key="13">
    <source>
        <dbReference type="PROSITE" id="PS51918"/>
    </source>
</evidence>
<feature type="binding site" evidence="12">
    <location>
        <begin position="162"/>
        <end position="163"/>
    </location>
    <ligand>
        <name>S-adenosyl-L-methionine</name>
        <dbReference type="ChEBI" id="CHEBI:59789"/>
    </ligand>
</feature>
<comment type="similarity">
    <text evidence="12">Belongs to the radical SAM superfamily. RlmN family.</text>
</comment>
<accession>A0A081C9D2</accession>
<dbReference type="Pfam" id="PF21016">
    <property type="entry name" value="RlmN_N"/>
    <property type="match status" value="1"/>
</dbReference>
<dbReference type="STRING" id="1499967.U27_01086"/>
<comment type="catalytic activity">
    <reaction evidence="12">
        <text>adenosine(2503) in 23S rRNA + 2 reduced [2Fe-2S]-[ferredoxin] + 2 S-adenosyl-L-methionine = 2-methyladenosine(2503) in 23S rRNA + 5'-deoxyadenosine + L-methionine + 2 oxidized [2Fe-2S]-[ferredoxin] + S-adenosyl-L-homocysteine</text>
        <dbReference type="Rhea" id="RHEA:42916"/>
        <dbReference type="Rhea" id="RHEA-COMP:10000"/>
        <dbReference type="Rhea" id="RHEA-COMP:10001"/>
        <dbReference type="Rhea" id="RHEA-COMP:10152"/>
        <dbReference type="Rhea" id="RHEA-COMP:10282"/>
        <dbReference type="ChEBI" id="CHEBI:17319"/>
        <dbReference type="ChEBI" id="CHEBI:33737"/>
        <dbReference type="ChEBI" id="CHEBI:33738"/>
        <dbReference type="ChEBI" id="CHEBI:57844"/>
        <dbReference type="ChEBI" id="CHEBI:57856"/>
        <dbReference type="ChEBI" id="CHEBI:59789"/>
        <dbReference type="ChEBI" id="CHEBI:74411"/>
        <dbReference type="ChEBI" id="CHEBI:74497"/>
        <dbReference type="EC" id="2.1.1.192"/>
    </reaction>
</comment>
<dbReference type="PANTHER" id="PTHR30544">
    <property type="entry name" value="23S RRNA METHYLTRANSFERASE"/>
    <property type="match status" value="1"/>
</dbReference>
<feature type="binding site" evidence="12">
    <location>
        <position position="113"/>
    </location>
    <ligand>
        <name>[4Fe-4S] cluster</name>
        <dbReference type="ChEBI" id="CHEBI:49883"/>
        <note>4Fe-4S-S-AdoMet</note>
    </ligand>
</feature>
<evidence type="ECO:0000256" key="12">
    <source>
        <dbReference type="HAMAP-Rule" id="MF_01849"/>
    </source>
</evidence>
<dbReference type="GO" id="GO:0051539">
    <property type="term" value="F:4 iron, 4 sulfur cluster binding"/>
    <property type="evidence" value="ECO:0007669"/>
    <property type="project" value="UniProtKB-UniRule"/>
</dbReference>
<feature type="binding site" evidence="12">
    <location>
        <position position="120"/>
    </location>
    <ligand>
        <name>[4Fe-4S] cluster</name>
        <dbReference type="ChEBI" id="CHEBI:49883"/>
        <note>4Fe-4S-S-AdoMet</note>
    </ligand>
</feature>
<dbReference type="InterPro" id="IPR004383">
    <property type="entry name" value="rRNA_lsu_MTrfase_RlmN/Cfr"/>
</dbReference>
<evidence type="ECO:0000313" key="15">
    <source>
        <dbReference type="Proteomes" id="UP000030661"/>
    </source>
</evidence>
<keyword evidence="3 12" id="KW-0963">Cytoplasm</keyword>
<keyword evidence="4 12" id="KW-0698">rRNA processing</keyword>
<dbReference type="SFLD" id="SFLDS00029">
    <property type="entry name" value="Radical_SAM"/>
    <property type="match status" value="1"/>
</dbReference>
<keyword evidence="11 12" id="KW-0411">Iron-sulfur</keyword>
<dbReference type="GO" id="GO:0046872">
    <property type="term" value="F:metal ion binding"/>
    <property type="evidence" value="ECO:0007669"/>
    <property type="project" value="UniProtKB-KW"/>
</dbReference>
<keyword evidence="9 12" id="KW-0479">Metal-binding</keyword>
<dbReference type="SFLD" id="SFLDF00275">
    <property type="entry name" value="adenosine_C2_methyltransferase"/>
    <property type="match status" value="1"/>
</dbReference>
<evidence type="ECO:0000256" key="2">
    <source>
        <dbReference type="ARBA" id="ARBA00022485"/>
    </source>
</evidence>
<feature type="binding site" evidence="12">
    <location>
        <position position="293"/>
    </location>
    <ligand>
        <name>S-adenosyl-L-methionine</name>
        <dbReference type="ChEBI" id="CHEBI:59789"/>
    </ligand>
</feature>
<dbReference type="GO" id="GO:0019843">
    <property type="term" value="F:rRNA binding"/>
    <property type="evidence" value="ECO:0007669"/>
    <property type="project" value="UniProtKB-UniRule"/>
</dbReference>
<dbReference type="GO" id="GO:0005737">
    <property type="term" value="C:cytoplasm"/>
    <property type="evidence" value="ECO:0007669"/>
    <property type="project" value="UniProtKB-SubCell"/>
</dbReference>
<keyword evidence="5 12" id="KW-0489">Methyltransferase</keyword>
<feature type="active site" description="S-methylcysteine intermediate" evidence="12">
    <location>
        <position position="336"/>
    </location>
</feature>
<comment type="caution">
    <text evidence="12">Lacks conserved residue(s) required for the propagation of feature annotation.</text>
</comment>
<dbReference type="GO" id="GO:0070475">
    <property type="term" value="P:rRNA base methylation"/>
    <property type="evidence" value="ECO:0007669"/>
    <property type="project" value="UniProtKB-UniRule"/>
</dbReference>
<dbReference type="SUPFAM" id="SSF102114">
    <property type="entry name" value="Radical SAM enzymes"/>
    <property type="match status" value="1"/>
</dbReference>
<reference evidence="14 15" key="1">
    <citation type="journal article" date="2015" name="PeerJ">
        <title>First genomic representation of candidate bacterial phylum KSB3 points to enhanced environmental sensing as a trigger of wastewater bulking.</title>
        <authorList>
            <person name="Sekiguchi Y."/>
            <person name="Ohashi A."/>
            <person name="Parks D.H."/>
            <person name="Yamauchi T."/>
            <person name="Tyson G.W."/>
            <person name="Hugenholtz P."/>
        </authorList>
    </citation>
    <scope>NUCLEOTIDE SEQUENCE [LARGE SCALE GENOMIC DNA]</scope>
</reference>
<dbReference type="Proteomes" id="UP000030661">
    <property type="component" value="Unassembled WGS sequence"/>
</dbReference>
<dbReference type="EC" id="2.1.1.192" evidence="12"/>
<comment type="cofactor">
    <cofactor evidence="12">
        <name>[4Fe-4S] cluster</name>
        <dbReference type="ChEBI" id="CHEBI:49883"/>
    </cofactor>
    <text evidence="12">Binds 1 [4Fe-4S] cluster. The cluster is coordinated with 3 cysteines and an exchangeable S-adenosyl-L-methionine.</text>
</comment>
<dbReference type="GO" id="GO:0030488">
    <property type="term" value="P:tRNA methylation"/>
    <property type="evidence" value="ECO:0007669"/>
    <property type="project" value="UniProtKB-UniRule"/>
</dbReference>
<gene>
    <name evidence="12" type="primary">rlmN</name>
    <name evidence="14" type="ORF">U27_01086</name>
</gene>
<evidence type="ECO:0000256" key="9">
    <source>
        <dbReference type="ARBA" id="ARBA00022723"/>
    </source>
</evidence>
<keyword evidence="6 12" id="KW-0808">Transferase</keyword>
<dbReference type="Pfam" id="PF04055">
    <property type="entry name" value="Radical_SAM"/>
    <property type="match status" value="1"/>
</dbReference>
<feature type="binding site" evidence="12">
    <location>
        <position position="117"/>
    </location>
    <ligand>
        <name>[4Fe-4S] cluster</name>
        <dbReference type="ChEBI" id="CHEBI:49883"/>
        <note>4Fe-4S-S-AdoMet</note>
    </ligand>
</feature>
<evidence type="ECO:0000256" key="11">
    <source>
        <dbReference type="ARBA" id="ARBA00023014"/>
    </source>
</evidence>
<dbReference type="Gene3D" id="3.20.20.70">
    <property type="entry name" value="Aldolase class I"/>
    <property type="match status" value="1"/>
</dbReference>
<keyword evidence="15" id="KW-1185">Reference proteome</keyword>
<evidence type="ECO:0000256" key="4">
    <source>
        <dbReference type="ARBA" id="ARBA00022552"/>
    </source>
</evidence>
<dbReference type="InterPro" id="IPR040072">
    <property type="entry name" value="Methyltransferase_A"/>
</dbReference>
<keyword evidence="10 12" id="KW-0408">Iron</keyword>
<keyword evidence="2 12" id="KW-0004">4Fe-4S</keyword>
<dbReference type="SFLD" id="SFLDG01062">
    <property type="entry name" value="methyltransferase_(Class_A)"/>
    <property type="match status" value="1"/>
</dbReference>
<evidence type="ECO:0000313" key="14">
    <source>
        <dbReference type="EMBL" id="GAK61187.1"/>
    </source>
</evidence>
<comment type="catalytic activity">
    <reaction evidence="12">
        <text>adenosine(37) in tRNA + 2 reduced [2Fe-2S]-[ferredoxin] + 2 S-adenosyl-L-methionine = 2-methyladenosine(37) in tRNA + 5'-deoxyadenosine + L-methionine + 2 oxidized [2Fe-2S]-[ferredoxin] + S-adenosyl-L-homocysteine</text>
        <dbReference type="Rhea" id="RHEA:43332"/>
        <dbReference type="Rhea" id="RHEA-COMP:10000"/>
        <dbReference type="Rhea" id="RHEA-COMP:10001"/>
        <dbReference type="Rhea" id="RHEA-COMP:10162"/>
        <dbReference type="Rhea" id="RHEA-COMP:10485"/>
        <dbReference type="ChEBI" id="CHEBI:17319"/>
        <dbReference type="ChEBI" id="CHEBI:33737"/>
        <dbReference type="ChEBI" id="CHEBI:33738"/>
        <dbReference type="ChEBI" id="CHEBI:57844"/>
        <dbReference type="ChEBI" id="CHEBI:57856"/>
        <dbReference type="ChEBI" id="CHEBI:59789"/>
        <dbReference type="ChEBI" id="CHEBI:74411"/>
        <dbReference type="ChEBI" id="CHEBI:74497"/>
        <dbReference type="EC" id="2.1.1.192"/>
    </reaction>
</comment>
<keyword evidence="7 12" id="KW-0949">S-adenosyl-L-methionine</keyword>
<evidence type="ECO:0000256" key="8">
    <source>
        <dbReference type="ARBA" id="ARBA00022694"/>
    </source>
</evidence>
<dbReference type="PANTHER" id="PTHR30544:SF5">
    <property type="entry name" value="RADICAL SAM CORE DOMAIN-CONTAINING PROTEIN"/>
    <property type="match status" value="1"/>
</dbReference>
<protein>
    <recommendedName>
        <fullName evidence="12">Probable dual-specificity RNA methyltransferase RlmN</fullName>
        <ecNumber evidence="12">2.1.1.192</ecNumber>
    </recommendedName>
    <alternativeName>
        <fullName evidence="12">23S rRNA (adenine(2503)-C(2))-methyltransferase</fullName>
    </alternativeName>
    <alternativeName>
        <fullName evidence="12">23S rRNA m2A2503 methyltransferase</fullName>
    </alternativeName>
    <alternativeName>
        <fullName evidence="12">Ribosomal RNA large subunit methyltransferase N</fullName>
    </alternativeName>
    <alternativeName>
        <fullName evidence="12">tRNA (adenine(37)-C(2))-methyltransferase</fullName>
    </alternativeName>
    <alternativeName>
        <fullName evidence="12">tRNA m2A37 methyltransferase</fullName>
    </alternativeName>
</protein>
<evidence type="ECO:0000256" key="5">
    <source>
        <dbReference type="ARBA" id="ARBA00022603"/>
    </source>
</evidence>
<feature type="binding site" evidence="12">
    <location>
        <position position="194"/>
    </location>
    <ligand>
        <name>S-adenosyl-L-methionine</name>
        <dbReference type="ChEBI" id="CHEBI:59789"/>
    </ligand>
</feature>
<dbReference type="GO" id="GO:0000049">
    <property type="term" value="F:tRNA binding"/>
    <property type="evidence" value="ECO:0007669"/>
    <property type="project" value="UniProtKB-UniRule"/>
</dbReference>
<dbReference type="InterPro" id="IPR007197">
    <property type="entry name" value="rSAM"/>
</dbReference>